<dbReference type="PANTHER" id="PTHR48043">
    <property type="entry name" value="EG:EG0003.4 PROTEIN-RELATED"/>
    <property type="match status" value="1"/>
</dbReference>
<keyword evidence="5" id="KW-1133">Transmembrane helix</keyword>
<comment type="caution">
    <text evidence="6">The sequence shown here is derived from an EMBL/GenBank/DDBJ whole genome shotgun (WGS) entry which is preliminary data.</text>
</comment>
<proteinExistence type="inferred from homology"/>
<dbReference type="EMBL" id="CAJVCH010322069">
    <property type="protein sequence ID" value="CAG7786639.1"/>
    <property type="molecule type" value="Genomic_DNA"/>
</dbReference>
<gene>
    <name evidence="6" type="ORF">AFUS01_LOCUS25199</name>
</gene>
<evidence type="ECO:0000256" key="5">
    <source>
        <dbReference type="RuleBase" id="RU362059"/>
    </source>
</evidence>
<dbReference type="GO" id="GO:0015020">
    <property type="term" value="F:glucuronosyltransferase activity"/>
    <property type="evidence" value="ECO:0007669"/>
    <property type="project" value="UniProtKB-EC"/>
</dbReference>
<keyword evidence="5" id="KW-0812">Transmembrane</keyword>
<dbReference type="OrthoDB" id="416356at2759"/>
<dbReference type="Pfam" id="PF00201">
    <property type="entry name" value="UDPGT"/>
    <property type="match status" value="1"/>
</dbReference>
<keyword evidence="5" id="KW-0472">Membrane</keyword>
<accession>A0A8J2KK65</accession>
<dbReference type="InterPro" id="IPR050271">
    <property type="entry name" value="UDP-glycosyltransferase"/>
</dbReference>
<feature type="signal peptide" evidence="5">
    <location>
        <begin position="1"/>
        <end position="20"/>
    </location>
</feature>
<evidence type="ECO:0000313" key="6">
    <source>
        <dbReference type="EMBL" id="CAG7786639.1"/>
    </source>
</evidence>
<dbReference type="GO" id="GO:0016020">
    <property type="term" value="C:membrane"/>
    <property type="evidence" value="ECO:0007669"/>
    <property type="project" value="UniProtKB-SubCell"/>
</dbReference>
<name>A0A8J2KK65_9HEXA</name>
<dbReference type="InterPro" id="IPR002213">
    <property type="entry name" value="UDP_glucos_trans"/>
</dbReference>
<keyword evidence="2 4" id="KW-0328">Glycosyltransferase</keyword>
<keyword evidence="5" id="KW-0732">Signal</keyword>
<dbReference type="PANTHER" id="PTHR48043:SF27">
    <property type="entry name" value="UDP-GLUCURONOSYLTRANSFERASE"/>
    <property type="match status" value="1"/>
</dbReference>
<dbReference type="EC" id="2.4.1.17" evidence="5"/>
<comment type="catalytic activity">
    <reaction evidence="5">
        <text>glucuronate acceptor + UDP-alpha-D-glucuronate = acceptor beta-D-glucuronoside + UDP + H(+)</text>
        <dbReference type="Rhea" id="RHEA:21032"/>
        <dbReference type="ChEBI" id="CHEBI:15378"/>
        <dbReference type="ChEBI" id="CHEBI:58052"/>
        <dbReference type="ChEBI" id="CHEBI:58223"/>
        <dbReference type="ChEBI" id="CHEBI:132367"/>
        <dbReference type="ChEBI" id="CHEBI:132368"/>
        <dbReference type="EC" id="2.4.1.17"/>
    </reaction>
</comment>
<evidence type="ECO:0000256" key="1">
    <source>
        <dbReference type="ARBA" id="ARBA00009995"/>
    </source>
</evidence>
<dbReference type="PROSITE" id="PS00375">
    <property type="entry name" value="UDPGT"/>
    <property type="match status" value="1"/>
</dbReference>
<evidence type="ECO:0000256" key="4">
    <source>
        <dbReference type="RuleBase" id="RU003718"/>
    </source>
</evidence>
<organism evidence="6 7">
    <name type="scientific">Allacma fusca</name>
    <dbReference type="NCBI Taxonomy" id="39272"/>
    <lineage>
        <taxon>Eukaryota</taxon>
        <taxon>Metazoa</taxon>
        <taxon>Ecdysozoa</taxon>
        <taxon>Arthropoda</taxon>
        <taxon>Hexapoda</taxon>
        <taxon>Collembola</taxon>
        <taxon>Symphypleona</taxon>
        <taxon>Sminthuridae</taxon>
        <taxon>Allacma</taxon>
    </lineage>
</organism>
<dbReference type="Proteomes" id="UP000708208">
    <property type="component" value="Unassembled WGS sequence"/>
</dbReference>
<evidence type="ECO:0000256" key="2">
    <source>
        <dbReference type="ARBA" id="ARBA00022676"/>
    </source>
</evidence>
<dbReference type="InterPro" id="IPR035595">
    <property type="entry name" value="UDP_glycos_trans_CS"/>
</dbReference>
<evidence type="ECO:0000313" key="7">
    <source>
        <dbReference type="Proteomes" id="UP000708208"/>
    </source>
</evidence>
<dbReference type="FunFam" id="3.40.50.2000:FF:000021">
    <property type="entry name" value="UDP-glucuronosyltransferase"/>
    <property type="match status" value="1"/>
</dbReference>
<evidence type="ECO:0000256" key="3">
    <source>
        <dbReference type="ARBA" id="ARBA00022679"/>
    </source>
</evidence>
<reference evidence="6" key="1">
    <citation type="submission" date="2021-06" db="EMBL/GenBank/DDBJ databases">
        <authorList>
            <person name="Hodson N. C."/>
            <person name="Mongue J. A."/>
            <person name="Jaron S. K."/>
        </authorList>
    </citation>
    <scope>NUCLEOTIDE SEQUENCE</scope>
</reference>
<feature type="chain" id="PRO_5035488621" description="UDP-glucuronosyltransferase" evidence="5">
    <location>
        <begin position="21"/>
        <end position="531"/>
    </location>
</feature>
<sequence length="531" mass="60827">MQLLLSFYVAILLVFQVSSGAKILFLIGLGSHSHRVAVQPLASKLADRGHDVTFVSARIPESVHPKIKELSFEKPFQAILESNDDITVPSVETRLKTKYIDYLLTYNNMWDVFYASNEVFLEDREFIKFIKETHFDVIIGDFVMKETVTVMAHFQNTKVIWFNSGGAQFMVDMELLGLPTESSWLPDFSLGSPYSFVPNRFVYAFNSLWWYFSFHWYFLPKVNQLVEKNLGGGLPSFDEMVSNVDLVFVNEHFSHAYPRSLPPFVIPIGGMHCLNSNGTLPKSMETFIESVDSFVYMSFGSIINVTGLPDELQNVLFDTVGSFPGVKFLWKWDGKLPANFPKNVLPMEWFPQQDVLAHPKCKGFVTQGGAMSFQQAIYHGVPMIVVPVWWDQPSMARIAMELGVGIHLELSEITRDSFRDALTNIIYNKKYSEKSKLISQLSKDRPMAPVETAVWWTEYVLKHDTAHLKSPAIKQRWWQRRMLDFWMIVFLFALIAATIIYKVVALVHRTLTISPKTLQPVNQSQSKVKRS</sequence>
<feature type="transmembrane region" description="Helical" evidence="5">
    <location>
        <begin position="483"/>
        <end position="504"/>
    </location>
</feature>
<dbReference type="CDD" id="cd03784">
    <property type="entry name" value="GT1_Gtf-like"/>
    <property type="match status" value="1"/>
</dbReference>
<comment type="subcellular location">
    <subcellularLocation>
        <location evidence="5">Membrane</location>
        <topology evidence="5">Single-pass membrane protein</topology>
    </subcellularLocation>
</comment>
<comment type="similarity">
    <text evidence="1 4">Belongs to the UDP-glycosyltransferase family.</text>
</comment>
<keyword evidence="7" id="KW-1185">Reference proteome</keyword>
<protein>
    <recommendedName>
        <fullName evidence="5">UDP-glucuronosyltransferase</fullName>
        <ecNumber evidence="5">2.4.1.17</ecNumber>
    </recommendedName>
</protein>
<dbReference type="AlphaFoldDB" id="A0A8J2KK65"/>
<keyword evidence="3 4" id="KW-0808">Transferase</keyword>